<dbReference type="AlphaFoldDB" id="A0A8K0UDH4"/>
<reference evidence="2" key="1">
    <citation type="journal article" date="2021" name="New Phytol.">
        <title>Evolutionary innovations through gain and loss of genes in the ectomycorrhizal Boletales.</title>
        <authorList>
            <person name="Wu G."/>
            <person name="Miyauchi S."/>
            <person name="Morin E."/>
            <person name="Kuo A."/>
            <person name="Drula E."/>
            <person name="Varga T."/>
            <person name="Kohler A."/>
            <person name="Feng B."/>
            <person name="Cao Y."/>
            <person name="Lipzen A."/>
            <person name="Daum C."/>
            <person name="Hundley H."/>
            <person name="Pangilinan J."/>
            <person name="Johnson J."/>
            <person name="Barry K."/>
            <person name="LaButti K."/>
            <person name="Ng V."/>
            <person name="Ahrendt S."/>
            <person name="Min B."/>
            <person name="Choi I.G."/>
            <person name="Park H."/>
            <person name="Plett J.M."/>
            <person name="Magnuson J."/>
            <person name="Spatafora J.W."/>
            <person name="Nagy L.G."/>
            <person name="Henrissat B."/>
            <person name="Grigoriev I.V."/>
            <person name="Yang Z.L."/>
            <person name="Xu J."/>
            <person name="Martin F.M."/>
        </authorList>
    </citation>
    <scope>NUCLEOTIDE SEQUENCE</scope>
    <source>
        <strain evidence="2">KKN 215</strain>
    </source>
</reference>
<sequence length="250" mass="27575">MAISPDDVHGLQYPPDFLTSLPALSAHGHRPSSTPVRRLTAAQFSDIHLKYVTSHAPDHVLFPFLHGLEGDNEAQNQFFASSGTVCLPPNYENPNAGAVPYAPQIPNFRGLVWVAADDTPASSSHARPYDPELYAYMDTLYPDSEADDAYSTSSASTTSDDEDFDEPEVPSVQERPPFVGIGEEPMDLDMEMHMEMDVDDTIHGERGITALRGNEGEHMHPVKGRTKGVYPSLYSPRRFRTTCWIGGVIQ</sequence>
<name>A0A8K0UDH4_9AGAR</name>
<proteinExistence type="predicted"/>
<feature type="compositionally biased region" description="Low complexity" evidence="1">
    <location>
        <begin position="149"/>
        <end position="158"/>
    </location>
</feature>
<protein>
    <submittedName>
        <fullName evidence="2">Uncharacterized protein</fullName>
    </submittedName>
</protein>
<dbReference type="Proteomes" id="UP000813824">
    <property type="component" value="Unassembled WGS sequence"/>
</dbReference>
<evidence type="ECO:0000313" key="2">
    <source>
        <dbReference type="EMBL" id="KAH8074793.1"/>
    </source>
</evidence>
<gene>
    <name evidence="2" type="ORF">BXZ70DRAFT_963745</name>
</gene>
<evidence type="ECO:0000313" key="3">
    <source>
        <dbReference type="Proteomes" id="UP000813824"/>
    </source>
</evidence>
<feature type="compositionally biased region" description="Acidic residues" evidence="1">
    <location>
        <begin position="159"/>
        <end position="168"/>
    </location>
</feature>
<comment type="caution">
    <text evidence="2">The sequence shown here is derived from an EMBL/GenBank/DDBJ whole genome shotgun (WGS) entry which is preliminary data.</text>
</comment>
<feature type="region of interest" description="Disordered" evidence="1">
    <location>
        <begin position="145"/>
        <end position="180"/>
    </location>
</feature>
<evidence type="ECO:0000256" key="1">
    <source>
        <dbReference type="SAM" id="MobiDB-lite"/>
    </source>
</evidence>
<accession>A0A8K0UDH4</accession>
<organism evidence="2 3">
    <name type="scientific">Cristinia sonorae</name>
    <dbReference type="NCBI Taxonomy" id="1940300"/>
    <lineage>
        <taxon>Eukaryota</taxon>
        <taxon>Fungi</taxon>
        <taxon>Dikarya</taxon>
        <taxon>Basidiomycota</taxon>
        <taxon>Agaricomycotina</taxon>
        <taxon>Agaricomycetes</taxon>
        <taxon>Agaricomycetidae</taxon>
        <taxon>Agaricales</taxon>
        <taxon>Pleurotineae</taxon>
        <taxon>Stephanosporaceae</taxon>
        <taxon>Cristinia</taxon>
    </lineage>
</organism>
<dbReference type="EMBL" id="JAEVFJ010000071">
    <property type="protein sequence ID" value="KAH8074793.1"/>
    <property type="molecule type" value="Genomic_DNA"/>
</dbReference>
<keyword evidence="3" id="KW-1185">Reference proteome</keyword>
<dbReference type="OrthoDB" id="273181at2759"/>